<gene>
    <name evidence="1" type="ORF">AGERDE_LOCUS1163</name>
</gene>
<evidence type="ECO:0000313" key="1">
    <source>
        <dbReference type="EMBL" id="CAG8442400.1"/>
    </source>
</evidence>
<dbReference type="EMBL" id="CAJVPL010000076">
    <property type="protein sequence ID" value="CAG8442400.1"/>
    <property type="molecule type" value="Genomic_DNA"/>
</dbReference>
<dbReference type="Proteomes" id="UP000789831">
    <property type="component" value="Unassembled WGS sequence"/>
</dbReference>
<keyword evidence="2" id="KW-1185">Reference proteome</keyword>
<protein>
    <submittedName>
        <fullName evidence="1">13672_t:CDS:1</fullName>
    </submittedName>
</protein>
<dbReference type="AlphaFoldDB" id="A0A9N8YR78"/>
<comment type="caution">
    <text evidence="1">The sequence shown here is derived from an EMBL/GenBank/DDBJ whole genome shotgun (WGS) entry which is preliminary data.</text>
</comment>
<name>A0A9N8YR78_9GLOM</name>
<proteinExistence type="predicted"/>
<sequence>LLQGYSTTQETQFLLVPFIQRLLHVQKNKDYSKIPNKIIEIMFYDIVYDYQIRESNIFRPIVNMPNEVPIDPNPEEFINGLEISYANDYYYHPTFDSVTIPELVVIPPLLPPNIGNEGI</sequence>
<organism evidence="1 2">
    <name type="scientific">Ambispora gerdemannii</name>
    <dbReference type="NCBI Taxonomy" id="144530"/>
    <lineage>
        <taxon>Eukaryota</taxon>
        <taxon>Fungi</taxon>
        <taxon>Fungi incertae sedis</taxon>
        <taxon>Mucoromycota</taxon>
        <taxon>Glomeromycotina</taxon>
        <taxon>Glomeromycetes</taxon>
        <taxon>Archaeosporales</taxon>
        <taxon>Ambisporaceae</taxon>
        <taxon>Ambispora</taxon>
    </lineage>
</organism>
<accession>A0A9N8YR78</accession>
<feature type="non-terminal residue" evidence="1">
    <location>
        <position position="1"/>
    </location>
</feature>
<evidence type="ECO:0000313" key="2">
    <source>
        <dbReference type="Proteomes" id="UP000789831"/>
    </source>
</evidence>
<reference evidence="1" key="1">
    <citation type="submission" date="2021-06" db="EMBL/GenBank/DDBJ databases">
        <authorList>
            <person name="Kallberg Y."/>
            <person name="Tangrot J."/>
            <person name="Rosling A."/>
        </authorList>
    </citation>
    <scope>NUCLEOTIDE SEQUENCE</scope>
    <source>
        <strain evidence="1">MT106</strain>
    </source>
</reference>